<dbReference type="AlphaFoldDB" id="A0AAN6X684"/>
<dbReference type="InterPro" id="IPR041681">
    <property type="entry name" value="PH_9"/>
</dbReference>
<dbReference type="SUPFAM" id="SSF50729">
    <property type="entry name" value="PH domain-like"/>
    <property type="match status" value="1"/>
</dbReference>
<feature type="region of interest" description="Disordered" evidence="1">
    <location>
        <begin position="1"/>
        <end position="35"/>
    </location>
</feature>
<dbReference type="Proteomes" id="UP001302126">
    <property type="component" value="Unassembled WGS sequence"/>
</dbReference>
<name>A0AAN6X684_9PEZI</name>
<dbReference type="PANTHER" id="PTHR37283">
    <property type="entry name" value="PH DOMAIN-CONTAINING PROTEIN YHR131C"/>
    <property type="match status" value="1"/>
</dbReference>
<reference evidence="3" key="2">
    <citation type="submission" date="2023-05" db="EMBL/GenBank/DDBJ databases">
        <authorList>
            <consortium name="Lawrence Berkeley National Laboratory"/>
            <person name="Steindorff A."/>
            <person name="Hensen N."/>
            <person name="Bonometti L."/>
            <person name="Westerberg I."/>
            <person name="Brannstrom I.O."/>
            <person name="Guillou S."/>
            <person name="Cros-Aarteil S."/>
            <person name="Calhoun S."/>
            <person name="Haridas S."/>
            <person name="Kuo A."/>
            <person name="Mondo S."/>
            <person name="Pangilinan J."/>
            <person name="Riley R."/>
            <person name="Labutti K."/>
            <person name="Andreopoulos B."/>
            <person name="Lipzen A."/>
            <person name="Chen C."/>
            <person name="Yanf M."/>
            <person name="Daum C."/>
            <person name="Ng V."/>
            <person name="Clum A."/>
            <person name="Ohm R."/>
            <person name="Martin F."/>
            <person name="Silar P."/>
            <person name="Natvig D."/>
            <person name="Lalanne C."/>
            <person name="Gautier V."/>
            <person name="Ament-Velasquez S.L."/>
            <person name="Kruys A."/>
            <person name="Hutchinson M.I."/>
            <person name="Powell A.J."/>
            <person name="Barry K."/>
            <person name="Miller A.N."/>
            <person name="Grigoriev I.V."/>
            <person name="Debuchy R."/>
            <person name="Gladieux P."/>
            <person name="Thoren M.H."/>
            <person name="Johannesson H."/>
        </authorList>
    </citation>
    <scope>NUCLEOTIDE SEQUENCE</scope>
    <source>
        <strain evidence="3">PSN309</strain>
    </source>
</reference>
<dbReference type="PANTHER" id="PTHR37283:SF1">
    <property type="entry name" value="PH DOMAIN-CONTAINING PROTEIN YHR131C"/>
    <property type="match status" value="1"/>
</dbReference>
<evidence type="ECO:0000256" key="1">
    <source>
        <dbReference type="SAM" id="MobiDB-lite"/>
    </source>
</evidence>
<feature type="domain" description="Pleckstrin homology" evidence="2">
    <location>
        <begin position="97"/>
        <end position="213"/>
    </location>
</feature>
<dbReference type="EMBL" id="MU864356">
    <property type="protein sequence ID" value="KAK4192102.1"/>
    <property type="molecule type" value="Genomic_DNA"/>
</dbReference>
<organism evidence="3 4">
    <name type="scientific">Podospora australis</name>
    <dbReference type="NCBI Taxonomy" id="1536484"/>
    <lineage>
        <taxon>Eukaryota</taxon>
        <taxon>Fungi</taxon>
        <taxon>Dikarya</taxon>
        <taxon>Ascomycota</taxon>
        <taxon>Pezizomycotina</taxon>
        <taxon>Sordariomycetes</taxon>
        <taxon>Sordariomycetidae</taxon>
        <taxon>Sordariales</taxon>
        <taxon>Podosporaceae</taxon>
        <taxon>Podospora</taxon>
    </lineage>
</organism>
<dbReference type="Pfam" id="PF15410">
    <property type="entry name" value="PH_9"/>
    <property type="match status" value="1"/>
</dbReference>
<gene>
    <name evidence="3" type="ORF">QBC35DRAFT_485646</name>
</gene>
<accession>A0AAN6X684</accession>
<sequence length="406" mass="46963">MAQRRPSDAFSQYSGTAASEAPSMSAGGRPRRMSMEEDMFYRDVMTSRPAKPPSYESAMKAALAAQRRAQAAAKEGRSYAPIQEERLPQYSCDVNIEGVFMRKMEIEETTKRAEYRDWRMVYVELRGTALNVYSVKKERAFWSTKHDGPDIKPDNPPWVKKHSLERSYSLLHADAGIAADYKKRRYVIRMRVETDQFLLSCIELGTFVTWLDRIFAAINVSAPIDERDFPRDYSIPRIQRIRWLRGQRPQPEDRLDFPRLTAQRRRDQSDEDDSEGDGEGDLPPDQHYQSGPYDEGPHGAGSRYDQHPIIGRLSTTSYPNENVDPETGKWVPDHQWTVTHDQLYARLCYAVLLFKSPRKSNYVVARGKRWYVDWDSGRMVRVLPPAYGEIDVMGPWQVIGIENRRI</sequence>
<comment type="caution">
    <text evidence="3">The sequence shown here is derived from an EMBL/GenBank/DDBJ whole genome shotgun (WGS) entry which is preliminary data.</text>
</comment>
<reference evidence="3" key="1">
    <citation type="journal article" date="2023" name="Mol. Phylogenet. Evol.">
        <title>Genome-scale phylogeny and comparative genomics of the fungal order Sordariales.</title>
        <authorList>
            <person name="Hensen N."/>
            <person name="Bonometti L."/>
            <person name="Westerberg I."/>
            <person name="Brannstrom I.O."/>
            <person name="Guillou S."/>
            <person name="Cros-Aarteil S."/>
            <person name="Calhoun S."/>
            <person name="Haridas S."/>
            <person name="Kuo A."/>
            <person name="Mondo S."/>
            <person name="Pangilinan J."/>
            <person name="Riley R."/>
            <person name="LaButti K."/>
            <person name="Andreopoulos B."/>
            <person name="Lipzen A."/>
            <person name="Chen C."/>
            <person name="Yan M."/>
            <person name="Daum C."/>
            <person name="Ng V."/>
            <person name="Clum A."/>
            <person name="Steindorff A."/>
            <person name="Ohm R.A."/>
            <person name="Martin F."/>
            <person name="Silar P."/>
            <person name="Natvig D.O."/>
            <person name="Lalanne C."/>
            <person name="Gautier V."/>
            <person name="Ament-Velasquez S.L."/>
            <person name="Kruys A."/>
            <person name="Hutchinson M.I."/>
            <person name="Powell A.J."/>
            <person name="Barry K."/>
            <person name="Miller A.N."/>
            <person name="Grigoriev I.V."/>
            <person name="Debuchy R."/>
            <person name="Gladieux P."/>
            <person name="Hiltunen Thoren M."/>
            <person name="Johannesson H."/>
        </authorList>
    </citation>
    <scope>NUCLEOTIDE SEQUENCE</scope>
    <source>
        <strain evidence="3">PSN309</strain>
    </source>
</reference>
<protein>
    <recommendedName>
        <fullName evidence="2">Pleckstrin homology domain-containing protein</fullName>
    </recommendedName>
</protein>
<keyword evidence="4" id="KW-1185">Reference proteome</keyword>
<feature type="compositionally biased region" description="Acidic residues" evidence="1">
    <location>
        <begin position="269"/>
        <end position="282"/>
    </location>
</feature>
<evidence type="ECO:0000313" key="4">
    <source>
        <dbReference type="Proteomes" id="UP001302126"/>
    </source>
</evidence>
<dbReference type="InterPro" id="IPR011993">
    <property type="entry name" value="PH-like_dom_sf"/>
</dbReference>
<feature type="region of interest" description="Disordered" evidence="1">
    <location>
        <begin position="249"/>
        <end position="306"/>
    </location>
</feature>
<dbReference type="Gene3D" id="2.30.29.30">
    <property type="entry name" value="Pleckstrin-homology domain (PH domain)/Phosphotyrosine-binding domain (PTB)"/>
    <property type="match status" value="1"/>
</dbReference>
<proteinExistence type="predicted"/>
<evidence type="ECO:0000313" key="3">
    <source>
        <dbReference type="EMBL" id="KAK4192102.1"/>
    </source>
</evidence>
<evidence type="ECO:0000259" key="2">
    <source>
        <dbReference type="Pfam" id="PF15410"/>
    </source>
</evidence>